<evidence type="ECO:0000256" key="1">
    <source>
        <dbReference type="ARBA" id="ARBA00022475"/>
    </source>
</evidence>
<name>A0A1I1XRI6_9FIRM</name>
<evidence type="ECO:0000259" key="12">
    <source>
        <dbReference type="Pfam" id="PF01435"/>
    </source>
</evidence>
<feature type="transmembrane region" description="Helical" evidence="11">
    <location>
        <begin position="210"/>
        <end position="230"/>
    </location>
</feature>
<dbReference type="EMBL" id="FONL01000001">
    <property type="protein sequence ID" value="SFE08393.1"/>
    <property type="molecule type" value="Genomic_DNA"/>
</dbReference>
<keyword evidence="7 11" id="KW-1133">Transmembrane helix</keyword>
<sequence length="303" mass="34705">MLYNLLRDIFVLSLTFIVNFLIVSTFWGLIELFSPIRWQWLQEGMNYFNIPFTETNIIIVLSALTLLIPCLLYRTRLMQRYLCWSMNCQAPTGVAGEQLKQAMSIVCRKAGLDMDDYNLYICNAKMLNAFAVGSNNIAVTLPLLTNMRVNEIAGILAHEMGHIQNRDTNTALLTSTMSSFGNLVVRIYSFITLALQIISFIPVIGWITAIISWFFLIQIWLFQFLMQLPLHLITMFSSRQDEYEADLYACRIGLGAELYNGLLLISQGESRMSFATRILSSHPATEQRLERIKNYVNANYNMA</sequence>
<keyword evidence="2 10" id="KW-0645">Protease</keyword>
<dbReference type="PANTHER" id="PTHR43221:SF2">
    <property type="entry name" value="PROTEASE HTPX HOMOLOG"/>
    <property type="match status" value="1"/>
</dbReference>
<reference evidence="13 14" key="1">
    <citation type="submission" date="2016-10" db="EMBL/GenBank/DDBJ databases">
        <authorList>
            <person name="de Groot N.N."/>
        </authorList>
    </citation>
    <scope>NUCLEOTIDE SEQUENCE [LARGE SCALE GENOMIC DNA]</scope>
    <source>
        <strain evidence="13 14">DSM 9236</strain>
    </source>
</reference>
<dbReference type="Pfam" id="PF01435">
    <property type="entry name" value="Peptidase_M48"/>
    <property type="match status" value="1"/>
</dbReference>
<evidence type="ECO:0000256" key="11">
    <source>
        <dbReference type="SAM" id="Phobius"/>
    </source>
</evidence>
<accession>A0A1I1XRI6</accession>
<keyword evidence="1" id="KW-1003">Cell membrane</keyword>
<dbReference type="AlphaFoldDB" id="A0A1I1XRI6"/>
<organism evidence="13 14">
    <name type="scientific">Succiniclasticum ruminis DSM 9236</name>
    <dbReference type="NCBI Taxonomy" id="1123323"/>
    <lineage>
        <taxon>Bacteria</taxon>
        <taxon>Bacillati</taxon>
        <taxon>Bacillota</taxon>
        <taxon>Negativicutes</taxon>
        <taxon>Acidaminococcales</taxon>
        <taxon>Acidaminococcaceae</taxon>
        <taxon>Succiniclasticum</taxon>
    </lineage>
</organism>
<keyword evidence="8 10" id="KW-0482">Metalloprotease</keyword>
<dbReference type="GO" id="GO:0004222">
    <property type="term" value="F:metalloendopeptidase activity"/>
    <property type="evidence" value="ECO:0007669"/>
    <property type="project" value="InterPro"/>
</dbReference>
<evidence type="ECO:0000256" key="7">
    <source>
        <dbReference type="ARBA" id="ARBA00022989"/>
    </source>
</evidence>
<evidence type="ECO:0000256" key="10">
    <source>
        <dbReference type="RuleBase" id="RU003983"/>
    </source>
</evidence>
<feature type="transmembrane region" description="Helical" evidence="11">
    <location>
        <begin position="9"/>
        <end position="30"/>
    </location>
</feature>
<comment type="similarity">
    <text evidence="10">Belongs to the peptidase M48 family.</text>
</comment>
<evidence type="ECO:0000256" key="9">
    <source>
        <dbReference type="ARBA" id="ARBA00023136"/>
    </source>
</evidence>
<dbReference type="GO" id="GO:0006508">
    <property type="term" value="P:proteolysis"/>
    <property type="evidence" value="ECO:0007669"/>
    <property type="project" value="UniProtKB-KW"/>
</dbReference>
<keyword evidence="4" id="KW-0479">Metal-binding</keyword>
<gene>
    <name evidence="13" type="ORF">SAMN05216245_101332</name>
</gene>
<protein>
    <submittedName>
        <fullName evidence="13">STE24 endopeptidase</fullName>
    </submittedName>
</protein>
<proteinExistence type="inferred from homology"/>
<evidence type="ECO:0000313" key="14">
    <source>
        <dbReference type="Proteomes" id="UP000198896"/>
    </source>
</evidence>
<feature type="domain" description="Peptidase M48" evidence="12">
    <location>
        <begin position="97"/>
        <end position="295"/>
    </location>
</feature>
<dbReference type="InterPro" id="IPR050083">
    <property type="entry name" value="HtpX_protease"/>
</dbReference>
<evidence type="ECO:0000256" key="3">
    <source>
        <dbReference type="ARBA" id="ARBA00022692"/>
    </source>
</evidence>
<keyword evidence="6 10" id="KW-0862">Zinc</keyword>
<keyword evidence="14" id="KW-1185">Reference proteome</keyword>
<keyword evidence="5 10" id="KW-0378">Hydrolase</keyword>
<evidence type="ECO:0000256" key="6">
    <source>
        <dbReference type="ARBA" id="ARBA00022833"/>
    </source>
</evidence>
<dbReference type="Proteomes" id="UP000198896">
    <property type="component" value="Unassembled WGS sequence"/>
</dbReference>
<dbReference type="GO" id="GO:0046872">
    <property type="term" value="F:metal ion binding"/>
    <property type="evidence" value="ECO:0007669"/>
    <property type="project" value="UniProtKB-KW"/>
</dbReference>
<evidence type="ECO:0000256" key="4">
    <source>
        <dbReference type="ARBA" id="ARBA00022723"/>
    </source>
</evidence>
<evidence type="ECO:0000256" key="5">
    <source>
        <dbReference type="ARBA" id="ARBA00022801"/>
    </source>
</evidence>
<dbReference type="InterPro" id="IPR001915">
    <property type="entry name" value="Peptidase_M48"/>
</dbReference>
<evidence type="ECO:0000313" key="13">
    <source>
        <dbReference type="EMBL" id="SFE08393.1"/>
    </source>
</evidence>
<comment type="cofactor">
    <cofactor evidence="10">
        <name>Zn(2+)</name>
        <dbReference type="ChEBI" id="CHEBI:29105"/>
    </cofactor>
    <text evidence="10">Binds 1 zinc ion per subunit.</text>
</comment>
<evidence type="ECO:0000256" key="2">
    <source>
        <dbReference type="ARBA" id="ARBA00022670"/>
    </source>
</evidence>
<evidence type="ECO:0000256" key="8">
    <source>
        <dbReference type="ARBA" id="ARBA00023049"/>
    </source>
</evidence>
<dbReference type="PANTHER" id="PTHR43221">
    <property type="entry name" value="PROTEASE HTPX"/>
    <property type="match status" value="1"/>
</dbReference>
<dbReference type="STRING" id="1123323.SAMN05216245_101332"/>
<keyword evidence="3 11" id="KW-0812">Transmembrane</keyword>
<keyword evidence="9 11" id="KW-0472">Membrane</keyword>
<dbReference type="Gene3D" id="3.30.2010.10">
    <property type="entry name" value="Metalloproteases ('zincins'), catalytic domain"/>
    <property type="match status" value="1"/>
</dbReference>
<feature type="transmembrane region" description="Helical" evidence="11">
    <location>
        <begin position="50"/>
        <end position="72"/>
    </location>
</feature>